<feature type="chain" id="PRO_5026298073" description="Antistasin-like domain-containing protein" evidence="1">
    <location>
        <begin position="26"/>
        <end position="163"/>
    </location>
</feature>
<dbReference type="Proteomes" id="UP000479000">
    <property type="component" value="Unassembled WGS sequence"/>
</dbReference>
<protein>
    <recommendedName>
        <fullName evidence="4">Antistasin-like domain-containing protein</fullName>
    </recommendedName>
</protein>
<dbReference type="AlphaFoldDB" id="A0A6H5GV51"/>
<gene>
    <name evidence="2" type="ORF">NTEN_LOCUS12427</name>
</gene>
<evidence type="ECO:0000313" key="3">
    <source>
        <dbReference type="Proteomes" id="UP000479000"/>
    </source>
</evidence>
<keyword evidence="1" id="KW-0732">Signal</keyword>
<name>A0A6H5GV51_9HEMI</name>
<accession>A0A6H5GV51</accession>
<reference evidence="2 3" key="1">
    <citation type="submission" date="2020-02" db="EMBL/GenBank/DDBJ databases">
        <authorList>
            <person name="Ferguson B K."/>
        </authorList>
    </citation>
    <scope>NUCLEOTIDE SEQUENCE [LARGE SCALE GENOMIC DNA]</scope>
</reference>
<evidence type="ECO:0000313" key="2">
    <source>
        <dbReference type="EMBL" id="CAB0007018.1"/>
    </source>
</evidence>
<keyword evidence="3" id="KW-1185">Reference proteome</keyword>
<dbReference type="EMBL" id="CADCXU010018597">
    <property type="protein sequence ID" value="CAB0007018.1"/>
    <property type="molecule type" value="Genomic_DNA"/>
</dbReference>
<evidence type="ECO:0008006" key="4">
    <source>
        <dbReference type="Google" id="ProtNLM"/>
    </source>
</evidence>
<sequence length="163" mass="17488">MKYLQNSLHLLVIATLTLRAGGAAAGAASGAFFGTISSGVNQIAQNGSSSMVDTMGGGMSSPRPISTLSPPQNDNYRYPCQGFECPPMGFGCWECDQPCGPPFYPCPCPAIPHPTPEICSCFNMDINDPCKCATPFPPCFLSEVISRNPYLYQSFRTCPCQVR</sequence>
<proteinExistence type="predicted"/>
<evidence type="ECO:0000256" key="1">
    <source>
        <dbReference type="SAM" id="SignalP"/>
    </source>
</evidence>
<feature type="signal peptide" evidence="1">
    <location>
        <begin position="1"/>
        <end position="25"/>
    </location>
</feature>
<organism evidence="2 3">
    <name type="scientific">Nesidiocoris tenuis</name>
    <dbReference type="NCBI Taxonomy" id="355587"/>
    <lineage>
        <taxon>Eukaryota</taxon>
        <taxon>Metazoa</taxon>
        <taxon>Ecdysozoa</taxon>
        <taxon>Arthropoda</taxon>
        <taxon>Hexapoda</taxon>
        <taxon>Insecta</taxon>
        <taxon>Pterygota</taxon>
        <taxon>Neoptera</taxon>
        <taxon>Paraneoptera</taxon>
        <taxon>Hemiptera</taxon>
        <taxon>Heteroptera</taxon>
        <taxon>Panheteroptera</taxon>
        <taxon>Cimicomorpha</taxon>
        <taxon>Miridae</taxon>
        <taxon>Dicyphina</taxon>
        <taxon>Nesidiocoris</taxon>
    </lineage>
</organism>